<reference evidence="2 3" key="1">
    <citation type="submission" date="2017-01" db="EMBL/GenBank/DDBJ databases">
        <title>Novel large sulfur bacteria in the metagenomes of groundwater-fed chemosynthetic microbial mats in the Lake Huron basin.</title>
        <authorList>
            <person name="Sharrar A.M."/>
            <person name="Flood B.E."/>
            <person name="Bailey J.V."/>
            <person name="Jones D.S."/>
            <person name="Biddanda B."/>
            <person name="Ruberg S.A."/>
            <person name="Marcus D.N."/>
            <person name="Dick G.J."/>
        </authorList>
    </citation>
    <scope>NUCLEOTIDE SEQUENCE [LARGE SCALE GENOMIC DNA]</scope>
    <source>
        <strain evidence="2">A7</strain>
    </source>
</reference>
<comment type="caution">
    <text evidence="2">The sequence shown here is derived from an EMBL/GenBank/DDBJ whole genome shotgun (WGS) entry which is preliminary data.</text>
</comment>
<dbReference type="SUPFAM" id="SSF53254">
    <property type="entry name" value="Phosphoglycerate mutase-like"/>
    <property type="match status" value="1"/>
</dbReference>
<dbReference type="Proteomes" id="UP000192505">
    <property type="component" value="Unassembled WGS sequence"/>
</dbReference>
<evidence type="ECO:0000256" key="1">
    <source>
        <dbReference type="ARBA" id="ARBA00022801"/>
    </source>
</evidence>
<dbReference type="PANTHER" id="PTHR20935:SF0">
    <property type="entry name" value="SERINE_THREONINE-PROTEIN PHOSPHATASE PGAM5, MITOCHONDRIAL"/>
    <property type="match status" value="1"/>
</dbReference>
<dbReference type="InterPro" id="IPR051021">
    <property type="entry name" value="Mito_Ser/Thr_phosphatase"/>
</dbReference>
<dbReference type="InterPro" id="IPR029033">
    <property type="entry name" value="His_PPase_superfam"/>
</dbReference>
<protein>
    <submittedName>
        <fullName evidence="2">Histidine phosphatase family protein</fullName>
    </submittedName>
</protein>
<dbReference type="Gene3D" id="3.40.50.1240">
    <property type="entry name" value="Phosphoglycerate mutase-like"/>
    <property type="match status" value="1"/>
</dbReference>
<sequence length="222" mass="24079">MATLYLVRHAQASFGAADYDQLSALGQRQSLRLGQHFASKGVRFDAVVSGTLNRHTQTLQGISQGLGAPLVATPWPGLNEYDGHAVIAAIQPHPPPPADTAEPYKHHFRLLRQGLLQWMLGRSQPAGLPSWADFRQGAVDALRHVQDSGAQNILLVSSGGPIACAVGHVLATPPEATVELNMRLRNTSVTEFVVTPKYLALQTYNTLPHLNSVEFDSWITHA</sequence>
<evidence type="ECO:0000313" key="3">
    <source>
        <dbReference type="Proteomes" id="UP000192505"/>
    </source>
</evidence>
<accession>A0A1W9KSX2</accession>
<dbReference type="AlphaFoldDB" id="A0A1W9KSX2"/>
<dbReference type="InterPro" id="IPR013078">
    <property type="entry name" value="His_Pase_superF_clade-1"/>
</dbReference>
<dbReference type="Pfam" id="PF00300">
    <property type="entry name" value="His_Phos_1"/>
    <property type="match status" value="1"/>
</dbReference>
<organism evidence="2 3">
    <name type="scientific">Rhodoferax ferrireducens</name>
    <dbReference type="NCBI Taxonomy" id="192843"/>
    <lineage>
        <taxon>Bacteria</taxon>
        <taxon>Pseudomonadati</taxon>
        <taxon>Pseudomonadota</taxon>
        <taxon>Betaproteobacteria</taxon>
        <taxon>Burkholderiales</taxon>
        <taxon>Comamonadaceae</taxon>
        <taxon>Rhodoferax</taxon>
    </lineage>
</organism>
<gene>
    <name evidence="2" type="ORF">BWK72_14125</name>
</gene>
<dbReference type="SMART" id="SM00855">
    <property type="entry name" value="PGAM"/>
    <property type="match status" value="1"/>
</dbReference>
<keyword evidence="1" id="KW-0378">Hydrolase</keyword>
<dbReference type="PANTHER" id="PTHR20935">
    <property type="entry name" value="PHOSPHOGLYCERATE MUTASE-RELATED"/>
    <property type="match status" value="1"/>
</dbReference>
<evidence type="ECO:0000313" key="2">
    <source>
        <dbReference type="EMBL" id="OQW87107.1"/>
    </source>
</evidence>
<dbReference type="EMBL" id="MTEI01000010">
    <property type="protein sequence ID" value="OQW87107.1"/>
    <property type="molecule type" value="Genomic_DNA"/>
</dbReference>
<proteinExistence type="predicted"/>
<dbReference type="CDD" id="cd07067">
    <property type="entry name" value="HP_PGM_like"/>
    <property type="match status" value="1"/>
</dbReference>
<dbReference type="GO" id="GO:0016787">
    <property type="term" value="F:hydrolase activity"/>
    <property type="evidence" value="ECO:0007669"/>
    <property type="project" value="UniProtKB-KW"/>
</dbReference>
<name>A0A1W9KSX2_9BURK</name>